<dbReference type="PANTHER" id="PTHR34582:SF6">
    <property type="entry name" value="UPF0702 TRANSMEMBRANE PROTEIN YCAP"/>
    <property type="match status" value="1"/>
</dbReference>
<evidence type="ECO:0000256" key="1">
    <source>
        <dbReference type="ARBA" id="ARBA00004651"/>
    </source>
</evidence>
<comment type="similarity">
    <text evidence="2">Belongs to the UPF0702 family.</text>
</comment>
<sequence length="175" mass="19394">MFFLSWDSIVRLLIVGVLAYIGLVFLLRISGKRTLSKLNAFDLVITVSIGSTLATILLNKKISLPEGILAFFILIGLQYVITLCSVKSKKFSKLIKSEPVILYEQGNFIDHALQAERVLKEEILQAARSNGLSTMKQVKAVVLETDGSLSLIKSTESEFSDTLGNVKCTRVNKRE</sequence>
<evidence type="ECO:0000259" key="8">
    <source>
        <dbReference type="Pfam" id="PF04239"/>
    </source>
</evidence>
<evidence type="ECO:0000256" key="4">
    <source>
        <dbReference type="ARBA" id="ARBA00022692"/>
    </source>
</evidence>
<dbReference type="OrthoDB" id="9793799at2"/>
<dbReference type="InterPro" id="IPR007353">
    <property type="entry name" value="DUF421"/>
</dbReference>
<comment type="caution">
    <text evidence="10">The sequence shown here is derived from an EMBL/GenBank/DDBJ whole genome shotgun (WGS) entry which is preliminary data.</text>
</comment>
<evidence type="ECO:0000256" key="2">
    <source>
        <dbReference type="ARBA" id="ARBA00006448"/>
    </source>
</evidence>
<gene>
    <name evidence="10" type="ORF">EV146_102169</name>
</gene>
<keyword evidence="4 7" id="KW-0812">Transmembrane</keyword>
<reference evidence="10 11" key="1">
    <citation type="journal article" date="2015" name="Stand. Genomic Sci.">
        <title>Genomic Encyclopedia of Bacterial and Archaeal Type Strains, Phase III: the genomes of soil and plant-associated and newly described type strains.</title>
        <authorList>
            <person name="Whitman W.B."/>
            <person name="Woyke T."/>
            <person name="Klenk H.P."/>
            <person name="Zhou Y."/>
            <person name="Lilburn T.G."/>
            <person name="Beck B.J."/>
            <person name="De Vos P."/>
            <person name="Vandamme P."/>
            <person name="Eisen J.A."/>
            <person name="Garrity G."/>
            <person name="Hugenholtz P."/>
            <person name="Kyrpides N.C."/>
        </authorList>
    </citation>
    <scope>NUCLEOTIDE SEQUENCE [LARGE SCALE GENOMIC DNA]</scope>
    <source>
        <strain evidence="10 11">CV53</strain>
    </source>
</reference>
<accession>A0A4R2BL04</accession>
<keyword evidence="11" id="KW-1185">Reference proteome</keyword>
<dbReference type="Pfam" id="PF20730">
    <property type="entry name" value="YetF_N"/>
    <property type="match status" value="1"/>
</dbReference>
<dbReference type="EMBL" id="SLVV01000002">
    <property type="protein sequence ID" value="TCN27222.1"/>
    <property type="molecule type" value="Genomic_DNA"/>
</dbReference>
<keyword evidence="5 7" id="KW-1133">Transmembrane helix</keyword>
<dbReference type="AlphaFoldDB" id="A0A4R2BL04"/>
<evidence type="ECO:0000256" key="6">
    <source>
        <dbReference type="ARBA" id="ARBA00023136"/>
    </source>
</evidence>
<feature type="domain" description="YetF-like N-terminal transmembrane" evidence="9">
    <location>
        <begin position="17"/>
        <end position="82"/>
    </location>
</feature>
<dbReference type="InterPro" id="IPR023090">
    <property type="entry name" value="UPF0702_alpha/beta_dom_sf"/>
</dbReference>
<dbReference type="Pfam" id="PF04239">
    <property type="entry name" value="DUF421"/>
    <property type="match status" value="1"/>
</dbReference>
<keyword evidence="6 7" id="KW-0472">Membrane</keyword>
<organism evidence="10 11">
    <name type="scientific">Mesobacillus foraminis</name>
    <dbReference type="NCBI Taxonomy" id="279826"/>
    <lineage>
        <taxon>Bacteria</taxon>
        <taxon>Bacillati</taxon>
        <taxon>Bacillota</taxon>
        <taxon>Bacilli</taxon>
        <taxon>Bacillales</taxon>
        <taxon>Bacillaceae</taxon>
        <taxon>Mesobacillus</taxon>
    </lineage>
</organism>
<dbReference type="Proteomes" id="UP000295689">
    <property type="component" value="Unassembled WGS sequence"/>
</dbReference>
<feature type="transmembrane region" description="Helical" evidence="7">
    <location>
        <begin position="64"/>
        <end position="86"/>
    </location>
</feature>
<evidence type="ECO:0000256" key="5">
    <source>
        <dbReference type="ARBA" id="ARBA00022989"/>
    </source>
</evidence>
<feature type="transmembrane region" description="Helical" evidence="7">
    <location>
        <begin position="39"/>
        <end position="58"/>
    </location>
</feature>
<protein>
    <submittedName>
        <fullName evidence="10">Uncharacterized protein DUF421</fullName>
    </submittedName>
</protein>
<evidence type="ECO:0000256" key="7">
    <source>
        <dbReference type="SAM" id="Phobius"/>
    </source>
</evidence>
<keyword evidence="3" id="KW-1003">Cell membrane</keyword>
<dbReference type="RefSeq" id="WP_121613177.1">
    <property type="nucleotide sequence ID" value="NZ_CP033044.1"/>
</dbReference>
<comment type="subcellular location">
    <subcellularLocation>
        <location evidence="1">Cell membrane</location>
        <topology evidence="1">Multi-pass membrane protein</topology>
    </subcellularLocation>
</comment>
<dbReference type="Gene3D" id="3.30.240.20">
    <property type="entry name" value="bsu07140 like domains"/>
    <property type="match status" value="1"/>
</dbReference>
<evidence type="ECO:0000259" key="9">
    <source>
        <dbReference type="Pfam" id="PF20730"/>
    </source>
</evidence>
<name>A0A4R2BL04_9BACI</name>
<proteinExistence type="inferred from homology"/>
<dbReference type="GO" id="GO:0005886">
    <property type="term" value="C:plasma membrane"/>
    <property type="evidence" value="ECO:0007669"/>
    <property type="project" value="UniProtKB-SubCell"/>
</dbReference>
<evidence type="ECO:0000313" key="10">
    <source>
        <dbReference type="EMBL" id="TCN27222.1"/>
    </source>
</evidence>
<dbReference type="InterPro" id="IPR048454">
    <property type="entry name" value="YetF_N"/>
</dbReference>
<feature type="transmembrane region" description="Helical" evidence="7">
    <location>
        <begin position="6"/>
        <end position="27"/>
    </location>
</feature>
<dbReference type="PANTHER" id="PTHR34582">
    <property type="entry name" value="UPF0702 TRANSMEMBRANE PROTEIN YCAP"/>
    <property type="match status" value="1"/>
</dbReference>
<evidence type="ECO:0000313" key="11">
    <source>
        <dbReference type="Proteomes" id="UP000295689"/>
    </source>
</evidence>
<evidence type="ECO:0000256" key="3">
    <source>
        <dbReference type="ARBA" id="ARBA00022475"/>
    </source>
</evidence>
<feature type="domain" description="YetF C-terminal" evidence="8">
    <location>
        <begin position="87"/>
        <end position="156"/>
    </location>
</feature>